<keyword evidence="2" id="KW-1185">Reference proteome</keyword>
<accession>A0A024FYY9</accession>
<protein>
    <submittedName>
        <fullName evidence="1">Uncharacterized protein</fullName>
    </submittedName>
</protein>
<reference evidence="1 2" key="1">
    <citation type="submission" date="2012-05" db="EMBL/GenBank/DDBJ databases">
        <title>Recombination and specialization in a pathogen metapopulation.</title>
        <authorList>
            <person name="Gardiner A."/>
            <person name="Kemen E."/>
            <person name="Schultz-Larsen T."/>
            <person name="MacLean D."/>
            <person name="Van Oosterhout C."/>
            <person name="Jones J.D.G."/>
        </authorList>
    </citation>
    <scope>NUCLEOTIDE SEQUENCE [LARGE SCALE GENOMIC DNA]</scope>
    <source>
        <strain evidence="1 2">Ac Nc2</strain>
    </source>
</reference>
<name>A0A024FYY9_9STRA</name>
<dbReference type="Proteomes" id="UP000053237">
    <property type="component" value="Unassembled WGS sequence"/>
</dbReference>
<evidence type="ECO:0000313" key="2">
    <source>
        <dbReference type="Proteomes" id="UP000053237"/>
    </source>
</evidence>
<evidence type="ECO:0000313" key="1">
    <source>
        <dbReference type="EMBL" id="CCI39726.1"/>
    </source>
</evidence>
<sequence length="162" mass="18274">MDLLSLLLRFDQLASSYWLSFTSLVPAISSFLSSPFSLRFGADRSRFCRLEATATSNNITQTSLSMRQIHQYLSIMYGVQHLQKDAQDLHVDKCVQQYRLLHCNSYSTSNGTTKCSLYRAHTLVLVTGPSVLDKAITEKGRRQASRYVSNGISRATVPQYPQ</sequence>
<dbReference type="EMBL" id="CAIX01000003">
    <property type="protein sequence ID" value="CCI39726.1"/>
    <property type="molecule type" value="Genomic_DNA"/>
</dbReference>
<organism evidence="1 2">
    <name type="scientific">Albugo candida</name>
    <dbReference type="NCBI Taxonomy" id="65357"/>
    <lineage>
        <taxon>Eukaryota</taxon>
        <taxon>Sar</taxon>
        <taxon>Stramenopiles</taxon>
        <taxon>Oomycota</taxon>
        <taxon>Peronosporomycetes</taxon>
        <taxon>Albuginales</taxon>
        <taxon>Albuginaceae</taxon>
        <taxon>Albugo</taxon>
    </lineage>
</organism>
<comment type="caution">
    <text evidence="1">The sequence shown here is derived from an EMBL/GenBank/DDBJ whole genome shotgun (WGS) entry which is preliminary data.</text>
</comment>
<gene>
    <name evidence="1" type="ORF">BN9_005090</name>
</gene>
<proteinExistence type="predicted"/>
<dbReference type="AlphaFoldDB" id="A0A024FYY9"/>
<dbReference type="InParanoid" id="A0A024FYY9"/>